<dbReference type="OrthoDB" id="5288828at2759"/>
<reference evidence="3 4" key="1">
    <citation type="journal article" date="2020" name="Genomics">
        <title>Complete, high-quality genomes from long-read metagenomic sequencing of two wolf lichen thalli reveals enigmatic genome architecture.</title>
        <authorList>
            <person name="McKenzie S.K."/>
            <person name="Walston R.F."/>
            <person name="Allen J.L."/>
        </authorList>
    </citation>
    <scope>NUCLEOTIDE SEQUENCE [LARGE SCALE GENOMIC DNA]</scope>
    <source>
        <strain evidence="3">WasteWater2</strain>
    </source>
</reference>
<dbReference type="PANTHER" id="PTHR38113:SF1">
    <property type="entry name" value="DUF2293 DOMAIN-CONTAINING PROTEIN"/>
    <property type="match status" value="1"/>
</dbReference>
<feature type="compositionally biased region" description="Basic and acidic residues" evidence="1">
    <location>
        <begin position="136"/>
        <end position="147"/>
    </location>
</feature>
<proteinExistence type="predicted"/>
<feature type="compositionally biased region" description="Basic and acidic residues" evidence="1">
    <location>
        <begin position="292"/>
        <end position="310"/>
    </location>
</feature>
<feature type="region of interest" description="Disordered" evidence="1">
    <location>
        <begin position="888"/>
        <end position="912"/>
    </location>
</feature>
<dbReference type="EMBL" id="JACCJC010000082">
    <property type="protein sequence ID" value="KAF6227734.1"/>
    <property type="molecule type" value="Genomic_DNA"/>
</dbReference>
<feature type="region of interest" description="Disordered" evidence="1">
    <location>
        <begin position="1"/>
        <end position="24"/>
    </location>
</feature>
<comment type="caution">
    <text evidence="3">The sequence shown here is derived from an EMBL/GenBank/DDBJ whole genome shotgun (WGS) entry which is preliminary data.</text>
</comment>
<evidence type="ECO:0000313" key="3">
    <source>
        <dbReference type="EMBL" id="KAF6227734.1"/>
    </source>
</evidence>
<feature type="region of interest" description="Disordered" evidence="1">
    <location>
        <begin position="136"/>
        <end position="162"/>
    </location>
</feature>
<feature type="region of interest" description="Disordered" evidence="1">
    <location>
        <begin position="385"/>
        <end position="466"/>
    </location>
</feature>
<name>A0A8H6FH88_9LECA</name>
<organism evidence="3 4">
    <name type="scientific">Letharia columbiana</name>
    <dbReference type="NCBI Taxonomy" id="112416"/>
    <lineage>
        <taxon>Eukaryota</taxon>
        <taxon>Fungi</taxon>
        <taxon>Dikarya</taxon>
        <taxon>Ascomycota</taxon>
        <taxon>Pezizomycotina</taxon>
        <taxon>Lecanoromycetes</taxon>
        <taxon>OSLEUM clade</taxon>
        <taxon>Lecanoromycetidae</taxon>
        <taxon>Lecanorales</taxon>
        <taxon>Lecanorineae</taxon>
        <taxon>Parmeliaceae</taxon>
        <taxon>Letharia</taxon>
    </lineage>
</organism>
<feature type="compositionally biased region" description="Polar residues" evidence="1">
    <location>
        <begin position="410"/>
        <end position="422"/>
    </location>
</feature>
<dbReference type="PANTHER" id="PTHR38113">
    <property type="match status" value="1"/>
</dbReference>
<feature type="compositionally biased region" description="Basic residues" evidence="1">
    <location>
        <begin position="148"/>
        <end position="160"/>
    </location>
</feature>
<feature type="compositionally biased region" description="Polar residues" evidence="1">
    <location>
        <begin position="930"/>
        <end position="940"/>
    </location>
</feature>
<feature type="compositionally biased region" description="Basic and acidic residues" evidence="1">
    <location>
        <begin position="423"/>
        <end position="438"/>
    </location>
</feature>
<feature type="domain" description="DUF2293" evidence="2">
    <location>
        <begin position="182"/>
        <end position="264"/>
    </location>
</feature>
<gene>
    <name evidence="3" type="ORF">HO173_012064</name>
</gene>
<feature type="region of interest" description="Disordered" evidence="1">
    <location>
        <begin position="930"/>
        <end position="951"/>
    </location>
</feature>
<dbReference type="Proteomes" id="UP000578531">
    <property type="component" value="Unassembled WGS sequence"/>
</dbReference>
<protein>
    <recommendedName>
        <fullName evidence="2">DUF2293 domain-containing protein</fullName>
    </recommendedName>
</protein>
<dbReference type="AlphaFoldDB" id="A0A8H6FH88"/>
<evidence type="ECO:0000313" key="4">
    <source>
        <dbReference type="Proteomes" id="UP000578531"/>
    </source>
</evidence>
<feature type="compositionally biased region" description="Basic and acidic residues" evidence="1">
    <location>
        <begin position="385"/>
        <end position="398"/>
    </location>
</feature>
<keyword evidence="4" id="KW-1185">Reference proteome</keyword>
<sequence length="1027" mass="117347">MTRVHARHASAGPSAADRHRKADQKRKASYKIILEEVADKQKKLKTVLYPEQKAPRGYTFIPAGDPQLTNRCKKLAREDGFTVFIVSTSRHPRQGLSREIHRVGFHFPSVTVEKACDSLGVTLSNSGRVLQSNFAHLEDGQDHDGRRPTKQKKQKSRTRNAHPVLDISLPQAVIDTSARETIRDLFPNIPNQDLHVIVGRSFQKGKGLVGTVADLSLVRRAQLAVIAHIRHTYTDYDSLLRQVQYNEARRRVEKPCLDRLIRWRGDDDDAGAMDDVLREVIVIPDDDEEVKGDETQESLRMRPEESERDSSVEYISEADMQIQPVDYSNVNRTVDRGDSYSPDSDNEIQYLGRNQLRNGRHIRNDQHTLDRMGVHRQRVYEEALDRRRKHPESLDVHNGHSSLPLFAGSGHNSFQPLSQQPQDRNHSPHLVERQDHTLGRAPIQTRLMPVARPEVNRADSSSNARDPRYVLDEQVAYSSQKDWRSHDGSLEQPKKIYHAGQDQPYDNGTRPLELRQVPNRVIEAGERLVSLNDPSQTNGSDIYAHDLEMQPRRRPEMVIPSIERDLPDKQADQTSIHGKTRQVSPFGSYQSLNRGTQQLLAPSNINLDDYKELPSSKRRRIDDHQPVDSHSQGRTILVPIEQIDDRRLQYERPHEAVHRDNTGNIVSDKRIVPLPPKEERTRPPISRQVLQLLSPRTQMKKRPDQIDDRGERYPQPIDHYQVPLSRSENVENLQLPSCAVFAPPKYYNDSPFFFESSQFAPRYHESSDLGFSSRRAIGVTADSDQVYTDSDGMMRRLQPLEVAERSMPSRFSDMFFDYGQRDDDRRPDRVAYVPSTATADSYRHTKPSSGALTYPFATATDNVHGPAGHAVTLLTYALDTAKDTLHEDTGPLTNAYPRNIRERQPASTNFDHPPSRMQQLDGMPQRPVWSVQQNASSHHQLNQHHAKPDRANPFERHALPHASRVAMEPWDINVQSRNRPLNGPAEGRRPHNHVIAGRPENVRPLRREYDDSRLGQRKGVDDIVVLD</sequence>
<feature type="region of interest" description="Disordered" evidence="1">
    <location>
        <begin position="969"/>
        <end position="1004"/>
    </location>
</feature>
<evidence type="ECO:0000259" key="2">
    <source>
        <dbReference type="Pfam" id="PF10056"/>
    </source>
</evidence>
<dbReference type="InterPro" id="IPR018744">
    <property type="entry name" value="DUF2293"/>
</dbReference>
<feature type="region of interest" description="Disordered" evidence="1">
    <location>
        <begin position="288"/>
        <end position="310"/>
    </location>
</feature>
<dbReference type="Pfam" id="PF10056">
    <property type="entry name" value="DUF2293"/>
    <property type="match status" value="1"/>
</dbReference>
<accession>A0A8H6FH88</accession>
<evidence type="ECO:0000256" key="1">
    <source>
        <dbReference type="SAM" id="MobiDB-lite"/>
    </source>
</evidence>
<dbReference type="RefSeq" id="XP_037159225.1">
    <property type="nucleotide sequence ID" value="XM_037313937.1"/>
</dbReference>
<dbReference type="GeneID" id="59293701"/>